<reference evidence="1 2" key="1">
    <citation type="submission" date="2019-07" db="EMBL/GenBank/DDBJ databases">
        <title>Lentzea xizangensis sp. nov., isolated from Qinghai-Tibetan Plateau Soils.</title>
        <authorList>
            <person name="Huang J."/>
        </authorList>
    </citation>
    <scope>NUCLEOTIDE SEQUENCE [LARGE SCALE GENOMIC DNA]</scope>
    <source>
        <strain evidence="1 2">FXJ1.1311</strain>
    </source>
</reference>
<dbReference type="OrthoDB" id="3203793at2"/>
<accession>A0A563EZQ5</accession>
<evidence type="ECO:0000313" key="1">
    <source>
        <dbReference type="EMBL" id="TWP53210.1"/>
    </source>
</evidence>
<dbReference type="Pfam" id="PF20199">
    <property type="entry name" value="RepSA"/>
    <property type="match status" value="1"/>
</dbReference>
<keyword evidence="2" id="KW-1185">Reference proteome</keyword>
<protein>
    <submittedName>
        <fullName evidence="1">Replication initiation protein</fullName>
    </submittedName>
</protein>
<organism evidence="1 2">
    <name type="scientific">Lentzea tibetensis</name>
    <dbReference type="NCBI Taxonomy" id="2591470"/>
    <lineage>
        <taxon>Bacteria</taxon>
        <taxon>Bacillati</taxon>
        <taxon>Actinomycetota</taxon>
        <taxon>Actinomycetes</taxon>
        <taxon>Pseudonocardiales</taxon>
        <taxon>Pseudonocardiaceae</taxon>
        <taxon>Lentzea</taxon>
    </lineage>
</organism>
<name>A0A563EZQ5_9PSEU</name>
<dbReference type="EMBL" id="VOBR01000003">
    <property type="protein sequence ID" value="TWP53210.1"/>
    <property type="molecule type" value="Genomic_DNA"/>
</dbReference>
<comment type="caution">
    <text evidence="1">The sequence shown here is derived from an EMBL/GenBank/DDBJ whole genome shotgun (WGS) entry which is preliminary data.</text>
</comment>
<gene>
    <name evidence="1" type="ORF">FKR81_04355</name>
</gene>
<dbReference type="RefSeq" id="WP_146349621.1">
    <property type="nucleotide sequence ID" value="NZ_VOBR01000003.1"/>
</dbReference>
<dbReference type="InterPro" id="IPR046828">
    <property type="entry name" value="RepSA"/>
</dbReference>
<sequence>MARADYYQPGTLEDRIVRKLRSVDYRDWRDRVAAIGGCAQPIHMFGAWQLHSPSGVVLEHHGGDILVPCGNRRQSVCPACSDRYAADAYHLMHAGLAGGAKGIPETVTEKPRTFTTVTAPSFGKVHSARQSSRGKTIPCSCGAWHHPDDPRIGTPVDPGTYDYVGAILWQANAGELWHRFITNLKRELMKAARLPVRAFTDHARLSYAKVAEYQRRGLVHFHGVMRVDGPDGPTDPTPHWVTAELLESAIHAAARSVHLEVVRPDGTPLVLRWGDQIDCRSIRPSNAHEVEEDGEISEARLAGYVAKYATKGTGKSEAADRRILSQLHLDHLKVSDHHRRMIQTAWDLGGRDEYESLNLRKWAHMLGFRGHFLSKSKYYSTTFKAIREERRAFRTLEVLDRLGYAPDAVTVVNDWAYTGSGYSTDAERELALAIAEGHKEQRRRRYEQEVAA</sequence>
<dbReference type="Proteomes" id="UP000316639">
    <property type="component" value="Unassembled WGS sequence"/>
</dbReference>
<evidence type="ECO:0000313" key="2">
    <source>
        <dbReference type="Proteomes" id="UP000316639"/>
    </source>
</evidence>
<dbReference type="AlphaFoldDB" id="A0A563EZQ5"/>
<proteinExistence type="predicted"/>